<dbReference type="Gene3D" id="1.10.3720.10">
    <property type="entry name" value="MetI-like"/>
    <property type="match status" value="1"/>
</dbReference>
<dbReference type="InterPro" id="IPR035906">
    <property type="entry name" value="MetI-like_sf"/>
</dbReference>
<dbReference type="GO" id="GO:0005886">
    <property type="term" value="C:plasma membrane"/>
    <property type="evidence" value="ECO:0007669"/>
    <property type="project" value="UniProtKB-SubCell"/>
</dbReference>
<dbReference type="PANTHER" id="PTHR43744">
    <property type="entry name" value="ABC TRANSPORTER PERMEASE PROTEIN MG189-RELATED-RELATED"/>
    <property type="match status" value="1"/>
</dbReference>
<protein>
    <submittedName>
        <fullName evidence="9">N-acetyl-D-glucosamine ABC transporter, permease protein 2</fullName>
    </submittedName>
</protein>
<organism evidence="9">
    <name type="scientific">uncultured Chloroflexia bacterium</name>
    <dbReference type="NCBI Taxonomy" id="1672391"/>
    <lineage>
        <taxon>Bacteria</taxon>
        <taxon>Bacillati</taxon>
        <taxon>Chloroflexota</taxon>
        <taxon>Chloroflexia</taxon>
        <taxon>environmental samples</taxon>
    </lineage>
</organism>
<feature type="domain" description="ABC transmembrane type-1" evidence="8">
    <location>
        <begin position="75"/>
        <end position="264"/>
    </location>
</feature>
<dbReference type="PANTHER" id="PTHR43744:SF12">
    <property type="entry name" value="ABC TRANSPORTER PERMEASE PROTEIN MG189-RELATED"/>
    <property type="match status" value="1"/>
</dbReference>
<evidence type="ECO:0000256" key="3">
    <source>
        <dbReference type="ARBA" id="ARBA00022475"/>
    </source>
</evidence>
<evidence type="ECO:0000256" key="1">
    <source>
        <dbReference type="ARBA" id="ARBA00004651"/>
    </source>
</evidence>
<dbReference type="AlphaFoldDB" id="A0A6J4JS63"/>
<feature type="transmembrane region" description="Helical" evidence="7">
    <location>
        <begin position="79"/>
        <end position="100"/>
    </location>
</feature>
<reference evidence="9" key="1">
    <citation type="submission" date="2020-02" db="EMBL/GenBank/DDBJ databases">
        <authorList>
            <person name="Meier V. D."/>
        </authorList>
    </citation>
    <scope>NUCLEOTIDE SEQUENCE</scope>
    <source>
        <strain evidence="9">AVDCRST_MAG26</strain>
    </source>
</reference>
<dbReference type="SUPFAM" id="SSF161098">
    <property type="entry name" value="MetI-like"/>
    <property type="match status" value="1"/>
</dbReference>
<keyword evidence="4 7" id="KW-0812">Transmembrane</keyword>
<feature type="transmembrane region" description="Helical" evidence="7">
    <location>
        <begin position="143"/>
        <end position="160"/>
    </location>
</feature>
<comment type="similarity">
    <text evidence="7">Belongs to the binding-protein-dependent transport system permease family.</text>
</comment>
<name>A0A6J4JS63_9CHLR</name>
<evidence type="ECO:0000256" key="2">
    <source>
        <dbReference type="ARBA" id="ARBA00022448"/>
    </source>
</evidence>
<sequence length="280" mass="30856">MYTGAKQQSERLVIYVLLMVIGVVIAFPFIYMMTSSLKASSEVVQVPPKLFPNVLQVGNYVSVVNIPNVNLGRQLLNSALVTAAVVAGQVLTSVLAGYAFARLRFPGRDTLFFIYLGTLMVPFAVLIVPMYKLMQAFGWIDSLWALTIPWLFTAYGTFLLRQFFMGQPLDLEEAATIDGAGRWGILFRISAPLAKPAIATLATISFLYAWNSFLWPLIVINDPNKKVITQGLMDLQSLYAVRVDLILAGSVLAVLPTVIVYLFTQRYFIEGVATAGLAGR</sequence>
<dbReference type="InterPro" id="IPR000515">
    <property type="entry name" value="MetI-like"/>
</dbReference>
<evidence type="ECO:0000256" key="7">
    <source>
        <dbReference type="RuleBase" id="RU363032"/>
    </source>
</evidence>
<dbReference type="CDD" id="cd06261">
    <property type="entry name" value="TM_PBP2"/>
    <property type="match status" value="1"/>
</dbReference>
<evidence type="ECO:0000259" key="8">
    <source>
        <dbReference type="PROSITE" id="PS50928"/>
    </source>
</evidence>
<feature type="transmembrane region" description="Helical" evidence="7">
    <location>
        <begin position="239"/>
        <end position="263"/>
    </location>
</feature>
<dbReference type="GO" id="GO:0055085">
    <property type="term" value="P:transmembrane transport"/>
    <property type="evidence" value="ECO:0007669"/>
    <property type="project" value="InterPro"/>
</dbReference>
<feature type="transmembrane region" description="Helical" evidence="7">
    <location>
        <begin position="12"/>
        <end position="31"/>
    </location>
</feature>
<evidence type="ECO:0000256" key="5">
    <source>
        <dbReference type="ARBA" id="ARBA00022989"/>
    </source>
</evidence>
<evidence type="ECO:0000313" key="9">
    <source>
        <dbReference type="EMBL" id="CAA9286182.1"/>
    </source>
</evidence>
<comment type="subcellular location">
    <subcellularLocation>
        <location evidence="1 7">Cell membrane</location>
        <topology evidence="1 7">Multi-pass membrane protein</topology>
    </subcellularLocation>
</comment>
<dbReference type="Pfam" id="PF00528">
    <property type="entry name" value="BPD_transp_1"/>
    <property type="match status" value="1"/>
</dbReference>
<evidence type="ECO:0000256" key="6">
    <source>
        <dbReference type="ARBA" id="ARBA00023136"/>
    </source>
</evidence>
<evidence type="ECO:0000256" key="4">
    <source>
        <dbReference type="ARBA" id="ARBA00022692"/>
    </source>
</evidence>
<proteinExistence type="inferred from homology"/>
<accession>A0A6J4JS63</accession>
<gene>
    <name evidence="9" type="ORF">AVDCRST_MAG26-3751</name>
</gene>
<feature type="transmembrane region" description="Helical" evidence="7">
    <location>
        <begin position="112"/>
        <end position="131"/>
    </location>
</feature>
<feature type="transmembrane region" description="Helical" evidence="7">
    <location>
        <begin position="197"/>
        <end position="219"/>
    </location>
</feature>
<keyword evidence="6 7" id="KW-0472">Membrane</keyword>
<keyword evidence="5 7" id="KW-1133">Transmembrane helix</keyword>
<dbReference type="PROSITE" id="PS50928">
    <property type="entry name" value="ABC_TM1"/>
    <property type="match status" value="1"/>
</dbReference>
<keyword evidence="2 7" id="KW-0813">Transport</keyword>
<keyword evidence="3" id="KW-1003">Cell membrane</keyword>
<dbReference type="EMBL" id="CADCTK010000869">
    <property type="protein sequence ID" value="CAA9286182.1"/>
    <property type="molecule type" value="Genomic_DNA"/>
</dbReference>